<reference evidence="1" key="1">
    <citation type="journal article" date="2016" name="Appl. Environ. Microbiol.">
        <title>Lack of Overt Genome Reduction in the Bryostatin-Producing Bryozoan Symbiont "Candidatus Endobugula sertula".</title>
        <authorList>
            <person name="Miller I.J."/>
            <person name="Vanee N."/>
            <person name="Fong S.S."/>
            <person name="Lim-Fong G.E."/>
            <person name="Kwan J.C."/>
        </authorList>
    </citation>
    <scope>NUCLEOTIDE SEQUENCE [LARGE SCALE GENOMIC DNA]</scope>
    <source>
        <strain evidence="1">AB1-4</strain>
    </source>
</reference>
<dbReference type="EMBL" id="MDLC01000008">
    <property type="protein sequence ID" value="ODS24473.1"/>
    <property type="molecule type" value="Genomic_DNA"/>
</dbReference>
<accession>A0A1D2QSE4</accession>
<sequence>MNNILLFALIVSLPLMQACKEELKPQRVVVADNYTVQLPGYAKPGASVALANSKVTLDVAGAQHAVDVGINSAYDSGTMALSVSASEGLYIVDGDTNPTVSLRKGTIEFPYTIIASQTGRYYIYLNAKVESGGKIEGRALTFIVQVGEESLGTASQKSAIDGNTEVLIPLPAEEDIIY</sequence>
<evidence type="ECO:0000313" key="1">
    <source>
        <dbReference type="EMBL" id="ODS24473.1"/>
    </source>
</evidence>
<name>A0A1D2QSE4_9GAMM</name>
<organism evidence="1">
    <name type="scientific">Candidatus Endobugula sertula</name>
    <name type="common">Bugula neritina bacterial symbiont</name>
    <dbReference type="NCBI Taxonomy" id="62101"/>
    <lineage>
        <taxon>Bacteria</taxon>
        <taxon>Pseudomonadati</taxon>
        <taxon>Pseudomonadota</taxon>
        <taxon>Gammaproteobacteria</taxon>
        <taxon>Cellvibrionales</taxon>
        <taxon>Cellvibrionaceae</taxon>
        <taxon>Candidatus Endobugula</taxon>
    </lineage>
</organism>
<gene>
    <name evidence="1" type="ORF">AB835_03250</name>
</gene>
<dbReference type="STRING" id="62101.AB835_03250"/>
<proteinExistence type="predicted"/>
<dbReference type="Proteomes" id="UP000242502">
    <property type="component" value="Unassembled WGS sequence"/>
</dbReference>
<comment type="caution">
    <text evidence="1">The sequence shown here is derived from an EMBL/GenBank/DDBJ whole genome shotgun (WGS) entry which is preliminary data.</text>
</comment>
<dbReference type="AlphaFoldDB" id="A0A1D2QSE4"/>
<evidence type="ECO:0008006" key="2">
    <source>
        <dbReference type="Google" id="ProtNLM"/>
    </source>
</evidence>
<protein>
    <recommendedName>
        <fullName evidence="2">DUF1735 domain-containing protein</fullName>
    </recommendedName>
</protein>